<dbReference type="Proteomes" id="UP001147752">
    <property type="component" value="Unassembled WGS sequence"/>
</dbReference>
<sequence length="125" mass="13097">MAVDTEKSPIQAGSSTGTPSSPSTVSNKSNEPVVTLETWIVSSTLSCGYGLYFWPVPVVSTIDTMISADMGDPTGYIWLVPVRKECSKDLMVVASQGAAAMKSYSPAVVAVVEAALSQAYCKAIL</sequence>
<evidence type="ECO:0000256" key="1">
    <source>
        <dbReference type="SAM" id="MobiDB-lite"/>
    </source>
</evidence>
<proteinExistence type="predicted"/>
<reference evidence="2" key="2">
    <citation type="journal article" date="2023" name="IMA Fungus">
        <title>Comparative genomic study of the Penicillium genus elucidates a diverse pangenome and 15 lateral gene transfer events.</title>
        <authorList>
            <person name="Petersen C."/>
            <person name="Sorensen T."/>
            <person name="Nielsen M.R."/>
            <person name="Sondergaard T.E."/>
            <person name="Sorensen J.L."/>
            <person name="Fitzpatrick D.A."/>
            <person name="Frisvad J.C."/>
            <person name="Nielsen K.L."/>
        </authorList>
    </citation>
    <scope>NUCLEOTIDE SEQUENCE</scope>
    <source>
        <strain evidence="2">IBT 3081</strain>
    </source>
</reference>
<keyword evidence="3" id="KW-1185">Reference proteome</keyword>
<feature type="compositionally biased region" description="Low complexity" evidence="1">
    <location>
        <begin position="13"/>
        <end position="24"/>
    </location>
</feature>
<gene>
    <name evidence="2" type="ORF">N7517_009265</name>
</gene>
<accession>A0A9W9RIU2</accession>
<dbReference type="OrthoDB" id="4139357at2759"/>
<dbReference type="EMBL" id="JAPZBT010000004">
    <property type="protein sequence ID" value="KAJ5360074.1"/>
    <property type="molecule type" value="Genomic_DNA"/>
</dbReference>
<dbReference type="RefSeq" id="XP_056575560.1">
    <property type="nucleotide sequence ID" value="XM_056726988.1"/>
</dbReference>
<comment type="caution">
    <text evidence="2">The sequence shown here is derived from an EMBL/GenBank/DDBJ whole genome shotgun (WGS) entry which is preliminary data.</text>
</comment>
<reference evidence="2" key="1">
    <citation type="submission" date="2022-12" db="EMBL/GenBank/DDBJ databases">
        <authorList>
            <person name="Petersen C."/>
        </authorList>
    </citation>
    <scope>NUCLEOTIDE SEQUENCE</scope>
    <source>
        <strain evidence="2">IBT 3081</strain>
    </source>
</reference>
<evidence type="ECO:0000313" key="3">
    <source>
        <dbReference type="Proteomes" id="UP001147752"/>
    </source>
</evidence>
<organism evidence="2 3">
    <name type="scientific">Penicillium concentricum</name>
    <dbReference type="NCBI Taxonomy" id="293559"/>
    <lineage>
        <taxon>Eukaryota</taxon>
        <taxon>Fungi</taxon>
        <taxon>Dikarya</taxon>
        <taxon>Ascomycota</taxon>
        <taxon>Pezizomycotina</taxon>
        <taxon>Eurotiomycetes</taxon>
        <taxon>Eurotiomycetidae</taxon>
        <taxon>Eurotiales</taxon>
        <taxon>Aspergillaceae</taxon>
        <taxon>Penicillium</taxon>
    </lineage>
</organism>
<protein>
    <submittedName>
        <fullName evidence="2">Major facilitator superfamily domain general substrate transporter</fullName>
    </submittedName>
</protein>
<feature type="region of interest" description="Disordered" evidence="1">
    <location>
        <begin position="1"/>
        <end position="30"/>
    </location>
</feature>
<dbReference type="AlphaFoldDB" id="A0A9W9RIU2"/>
<evidence type="ECO:0000313" key="2">
    <source>
        <dbReference type="EMBL" id="KAJ5360074.1"/>
    </source>
</evidence>
<dbReference type="GeneID" id="81466171"/>
<name>A0A9W9RIU2_9EURO</name>